<keyword evidence="1" id="KW-1133">Transmembrane helix</keyword>
<evidence type="ECO:0000256" key="1">
    <source>
        <dbReference type="SAM" id="Phobius"/>
    </source>
</evidence>
<keyword evidence="1" id="KW-0472">Membrane</keyword>
<gene>
    <name evidence="2" type="ORF">CO101_03585</name>
</gene>
<protein>
    <submittedName>
        <fullName evidence="2">Uncharacterized protein</fullName>
    </submittedName>
</protein>
<comment type="caution">
    <text evidence="2">The sequence shown here is derived from an EMBL/GenBank/DDBJ whole genome shotgun (WGS) entry which is preliminary data.</text>
</comment>
<evidence type="ECO:0000313" key="2">
    <source>
        <dbReference type="EMBL" id="PJB50849.1"/>
    </source>
</evidence>
<feature type="transmembrane region" description="Helical" evidence="1">
    <location>
        <begin position="17"/>
        <end position="38"/>
    </location>
</feature>
<dbReference type="Proteomes" id="UP000229421">
    <property type="component" value="Unassembled WGS sequence"/>
</dbReference>
<proteinExistence type="predicted"/>
<evidence type="ECO:0000313" key="3">
    <source>
        <dbReference type="Proteomes" id="UP000229421"/>
    </source>
</evidence>
<sequence length="72" mass="7978">CLQTSRGKTNYSIMKKYIILVISSAVLLVAVYVATLFIPQRPSVESEYNNNAIQSFENADLGDELAPPVPEF</sequence>
<feature type="non-terminal residue" evidence="2">
    <location>
        <position position="1"/>
    </location>
</feature>
<dbReference type="EMBL" id="PFTZ01000110">
    <property type="protein sequence ID" value="PJB50849.1"/>
    <property type="molecule type" value="Genomic_DNA"/>
</dbReference>
<accession>A0A2M8C411</accession>
<organism evidence="2 3">
    <name type="scientific">Candidatus Berkelbacteria bacterium CG_4_9_14_3_um_filter_39_23</name>
    <dbReference type="NCBI Taxonomy" id="1974508"/>
    <lineage>
        <taxon>Bacteria</taxon>
        <taxon>Candidatus Berkelbacteria</taxon>
    </lineage>
</organism>
<name>A0A2M8C411_9BACT</name>
<dbReference type="AlphaFoldDB" id="A0A2M8C411"/>
<keyword evidence="1" id="KW-0812">Transmembrane</keyword>
<reference evidence="3" key="1">
    <citation type="submission" date="2017-09" db="EMBL/GenBank/DDBJ databases">
        <title>Depth-based differentiation of microbial function through sediment-hosted aquifers and enrichment of novel symbionts in the deep terrestrial subsurface.</title>
        <authorList>
            <person name="Probst A.J."/>
            <person name="Ladd B."/>
            <person name="Jarett J.K."/>
            <person name="Geller-Mcgrath D.E."/>
            <person name="Sieber C.M.K."/>
            <person name="Emerson J.B."/>
            <person name="Anantharaman K."/>
            <person name="Thomas B.C."/>
            <person name="Malmstrom R."/>
            <person name="Stieglmeier M."/>
            <person name="Klingl A."/>
            <person name="Woyke T."/>
            <person name="Ryan C.M."/>
            <person name="Banfield J.F."/>
        </authorList>
    </citation>
    <scope>NUCLEOTIDE SEQUENCE [LARGE SCALE GENOMIC DNA]</scope>
</reference>